<protein>
    <recommendedName>
        <fullName evidence="2">Phosphohydrolase</fullName>
    </recommendedName>
</protein>
<accession>X0T6C3</accession>
<dbReference type="AlphaFoldDB" id="X0T6C3"/>
<dbReference type="EMBL" id="BARS01015285">
    <property type="protein sequence ID" value="GAF88759.1"/>
    <property type="molecule type" value="Genomic_DNA"/>
</dbReference>
<gene>
    <name evidence="1" type="ORF">S01H1_25324</name>
</gene>
<sequence>LFAGEVGARLHTPNVDVEDARPYSEDDTGYREYKVKLCKIKDQMLTAEGRKLARERHAFMDEFFNRFLEEYEGKR</sequence>
<comment type="caution">
    <text evidence="1">The sequence shown here is derived from an EMBL/GenBank/DDBJ whole genome shotgun (WGS) entry which is preliminary data.</text>
</comment>
<reference evidence="1" key="1">
    <citation type="journal article" date="2014" name="Front. Microbiol.">
        <title>High frequency of phylogenetically diverse reductive dehalogenase-homologous genes in deep subseafloor sedimentary metagenomes.</title>
        <authorList>
            <person name="Kawai M."/>
            <person name="Futagami T."/>
            <person name="Toyoda A."/>
            <person name="Takaki Y."/>
            <person name="Nishi S."/>
            <person name="Hori S."/>
            <person name="Arai W."/>
            <person name="Tsubouchi T."/>
            <person name="Morono Y."/>
            <person name="Uchiyama I."/>
            <person name="Ito T."/>
            <person name="Fujiyama A."/>
            <person name="Inagaki F."/>
            <person name="Takami H."/>
        </authorList>
    </citation>
    <scope>NUCLEOTIDE SEQUENCE</scope>
    <source>
        <strain evidence="1">Expedition CK06-06</strain>
    </source>
</reference>
<feature type="non-terminal residue" evidence="1">
    <location>
        <position position="1"/>
    </location>
</feature>
<dbReference type="Gene3D" id="1.10.3210.50">
    <property type="match status" value="1"/>
</dbReference>
<name>X0T6C3_9ZZZZ</name>
<proteinExistence type="predicted"/>
<evidence type="ECO:0000313" key="1">
    <source>
        <dbReference type="EMBL" id="GAF88759.1"/>
    </source>
</evidence>
<evidence type="ECO:0008006" key="2">
    <source>
        <dbReference type="Google" id="ProtNLM"/>
    </source>
</evidence>
<dbReference type="SUPFAM" id="SSF109604">
    <property type="entry name" value="HD-domain/PDEase-like"/>
    <property type="match status" value="1"/>
</dbReference>
<organism evidence="1">
    <name type="scientific">marine sediment metagenome</name>
    <dbReference type="NCBI Taxonomy" id="412755"/>
    <lineage>
        <taxon>unclassified sequences</taxon>
        <taxon>metagenomes</taxon>
        <taxon>ecological metagenomes</taxon>
    </lineage>
</organism>